<dbReference type="EMBL" id="CM017702">
    <property type="protein sequence ID" value="TYG81362.1"/>
    <property type="molecule type" value="Genomic_DNA"/>
</dbReference>
<dbReference type="EMBL" id="CM017702">
    <property type="protein sequence ID" value="TYG81359.1"/>
    <property type="molecule type" value="Genomic_DNA"/>
</dbReference>
<accession>A0A5D2DKL7</accession>
<reference evidence="1 2" key="1">
    <citation type="submission" date="2019-06" db="EMBL/GenBank/DDBJ databases">
        <title>WGS assembly of Gossypium darwinii.</title>
        <authorList>
            <person name="Chen Z.J."/>
            <person name="Sreedasyam A."/>
            <person name="Ando A."/>
            <person name="Song Q."/>
            <person name="De L."/>
            <person name="Hulse-Kemp A."/>
            <person name="Ding M."/>
            <person name="Ye W."/>
            <person name="Kirkbride R."/>
            <person name="Jenkins J."/>
            <person name="Plott C."/>
            <person name="Lovell J."/>
            <person name="Lin Y.-M."/>
            <person name="Vaughn R."/>
            <person name="Liu B."/>
            <person name="Li W."/>
            <person name="Simpson S."/>
            <person name="Scheffler B."/>
            <person name="Saski C."/>
            <person name="Grover C."/>
            <person name="Hu G."/>
            <person name="Conover J."/>
            <person name="Carlson J."/>
            <person name="Shu S."/>
            <person name="Boston L."/>
            <person name="Williams M."/>
            <person name="Peterson D."/>
            <person name="Mcgee K."/>
            <person name="Jones D."/>
            <person name="Wendel J."/>
            <person name="Stelly D."/>
            <person name="Grimwood J."/>
            <person name="Schmutz J."/>
        </authorList>
    </citation>
    <scope>NUCLEOTIDE SEQUENCE [LARGE SCALE GENOMIC DNA]</scope>
    <source>
        <strain evidence="1">1808015.09</strain>
    </source>
</reference>
<protein>
    <submittedName>
        <fullName evidence="1">Uncharacterized protein</fullName>
    </submittedName>
</protein>
<organism evidence="1 2">
    <name type="scientific">Gossypium darwinii</name>
    <name type="common">Darwin's cotton</name>
    <name type="synonym">Gossypium barbadense var. darwinii</name>
    <dbReference type="NCBI Taxonomy" id="34276"/>
    <lineage>
        <taxon>Eukaryota</taxon>
        <taxon>Viridiplantae</taxon>
        <taxon>Streptophyta</taxon>
        <taxon>Embryophyta</taxon>
        <taxon>Tracheophyta</taxon>
        <taxon>Spermatophyta</taxon>
        <taxon>Magnoliopsida</taxon>
        <taxon>eudicotyledons</taxon>
        <taxon>Gunneridae</taxon>
        <taxon>Pentapetalae</taxon>
        <taxon>rosids</taxon>
        <taxon>malvids</taxon>
        <taxon>Malvales</taxon>
        <taxon>Malvaceae</taxon>
        <taxon>Malvoideae</taxon>
        <taxon>Gossypium</taxon>
    </lineage>
</organism>
<dbReference type="AlphaFoldDB" id="A0A5D2DKL7"/>
<evidence type="ECO:0000313" key="1">
    <source>
        <dbReference type="EMBL" id="TYG81362.1"/>
    </source>
</evidence>
<keyword evidence="2" id="KW-1185">Reference proteome</keyword>
<dbReference type="EMBL" id="CM017702">
    <property type="protein sequence ID" value="TYG81360.1"/>
    <property type="molecule type" value="Genomic_DNA"/>
</dbReference>
<name>A0A5D2DKL7_GOSDA</name>
<proteinExistence type="predicted"/>
<gene>
    <name evidence="1" type="ORF">ES288_D02G292800v1</name>
</gene>
<dbReference type="EMBL" id="CM017702">
    <property type="protein sequence ID" value="TYG81361.1"/>
    <property type="molecule type" value="Genomic_DNA"/>
</dbReference>
<sequence>MDSKLFFWNCQGTSHLRFHKFVAEYGREFCPGVICLFETQFGGVRVNGIISKLGFPNSFNLDVVTFNFFCLIMVSVTWGSVGPGLSGPAHPWSNRRMLAMFPFKRPTFELKENVH</sequence>
<dbReference type="Proteomes" id="UP000323506">
    <property type="component" value="Chromosome D02"/>
</dbReference>
<evidence type="ECO:0000313" key="2">
    <source>
        <dbReference type="Proteomes" id="UP000323506"/>
    </source>
</evidence>